<keyword evidence="3" id="KW-1185">Reference proteome</keyword>
<dbReference type="InterPro" id="IPR017946">
    <property type="entry name" value="PLC-like_Pdiesterase_TIM-brl"/>
</dbReference>
<gene>
    <name evidence="2" type="ORF">CORC01_07456</name>
</gene>
<dbReference type="AlphaFoldDB" id="A0A1G4B7E2"/>
<dbReference type="RefSeq" id="XP_022474357.1">
    <property type="nucleotide sequence ID" value="XM_022619092.1"/>
</dbReference>
<dbReference type="GO" id="GO:0008081">
    <property type="term" value="F:phosphoric diester hydrolase activity"/>
    <property type="evidence" value="ECO:0007669"/>
    <property type="project" value="InterPro"/>
</dbReference>
<accession>A0A1G4B7E2</accession>
<dbReference type="Proteomes" id="UP000176998">
    <property type="component" value="Unassembled WGS sequence"/>
</dbReference>
<dbReference type="PANTHER" id="PTHR13593:SF113">
    <property type="entry name" value="SI:DKEY-266F7.9"/>
    <property type="match status" value="1"/>
</dbReference>
<proteinExistence type="predicted"/>
<comment type="caution">
    <text evidence="2">The sequence shown here is derived from an EMBL/GenBank/DDBJ whole genome shotgun (WGS) entry which is preliminary data.</text>
</comment>
<evidence type="ECO:0000313" key="2">
    <source>
        <dbReference type="EMBL" id="OHE97202.1"/>
    </source>
</evidence>
<dbReference type="Pfam" id="PF00388">
    <property type="entry name" value="PI-PLC-X"/>
    <property type="match status" value="1"/>
</dbReference>
<dbReference type="InterPro" id="IPR051057">
    <property type="entry name" value="PI-PLC_domain"/>
</dbReference>
<feature type="domain" description="Phosphatidylinositol-specific phospholipase C X" evidence="1">
    <location>
        <begin position="134"/>
        <end position="303"/>
    </location>
</feature>
<dbReference type="GeneID" id="34560602"/>
<name>A0A1G4B7E2_9PEZI</name>
<sequence length="438" mass="50542">MAVGPLTDLRNPLQISLRALEEKYPQYHIVLWASDGGSPELMPGTRWFRRDSELISTNNRGFWGFSNGTHHYEYYLIIEGIFTYKNNKMNSSNYSTFVASTAGFDFEKKECIMKTIPEFSNSWMSRLSPDMCLKDLTLPGTRSSSASTYWINDAANLNIEPEIHDKRLKLKLLGMHKFHKDSVRAQLNSGIRLLDLRCDEERRLRHGPIVLDKQLDDVLDHVKEFLTVNTKEAVMIMLSFSSASVEYDDSKPWSEGYSIKNDEVPKNFNRELKRDMIKDDFLYTGKEWPKLSDVRGKAVIFREWDVESDQDRWGLDCRLPKWEAVRCSGSSTKACDLAAKRWKELKRDFSSRDSLISIVLGACLRHDPTDEESWVLPLETAPLLQKKAEEYVKKQKTKLKHLWVYGDDMKEETSMAIAKLNFWGSGDQKPSRPESAPA</sequence>
<dbReference type="SMART" id="SM00148">
    <property type="entry name" value="PLCXc"/>
    <property type="match status" value="1"/>
</dbReference>
<evidence type="ECO:0000259" key="1">
    <source>
        <dbReference type="SMART" id="SM00148"/>
    </source>
</evidence>
<dbReference type="PANTHER" id="PTHR13593">
    <property type="match status" value="1"/>
</dbReference>
<dbReference type="OrthoDB" id="1046782at2759"/>
<protein>
    <recommendedName>
        <fullName evidence="1">Phosphatidylinositol-specific phospholipase C X domain-containing protein</fullName>
    </recommendedName>
</protein>
<evidence type="ECO:0000313" key="3">
    <source>
        <dbReference type="Proteomes" id="UP000176998"/>
    </source>
</evidence>
<dbReference type="GO" id="GO:0006629">
    <property type="term" value="P:lipid metabolic process"/>
    <property type="evidence" value="ECO:0007669"/>
    <property type="project" value="InterPro"/>
</dbReference>
<dbReference type="SUPFAM" id="SSF51695">
    <property type="entry name" value="PLC-like phosphodiesterases"/>
    <property type="match status" value="1"/>
</dbReference>
<organism evidence="2 3">
    <name type="scientific">Colletotrichum orchidophilum</name>
    <dbReference type="NCBI Taxonomy" id="1209926"/>
    <lineage>
        <taxon>Eukaryota</taxon>
        <taxon>Fungi</taxon>
        <taxon>Dikarya</taxon>
        <taxon>Ascomycota</taxon>
        <taxon>Pezizomycotina</taxon>
        <taxon>Sordariomycetes</taxon>
        <taxon>Hypocreomycetidae</taxon>
        <taxon>Glomerellales</taxon>
        <taxon>Glomerellaceae</taxon>
        <taxon>Colletotrichum</taxon>
    </lineage>
</organism>
<dbReference type="Gene3D" id="3.20.20.190">
    <property type="entry name" value="Phosphatidylinositol (PI) phosphodiesterase"/>
    <property type="match status" value="1"/>
</dbReference>
<dbReference type="InterPro" id="IPR000909">
    <property type="entry name" value="PLipase_C_PInositol-sp_X_dom"/>
</dbReference>
<dbReference type="EMBL" id="MJBS01000060">
    <property type="protein sequence ID" value="OHE97202.1"/>
    <property type="molecule type" value="Genomic_DNA"/>
</dbReference>
<reference evidence="2 3" key="1">
    <citation type="submission" date="2016-09" db="EMBL/GenBank/DDBJ databases">
        <authorList>
            <person name="Capua I."/>
            <person name="De Benedictis P."/>
            <person name="Joannis T."/>
            <person name="Lombin L.H."/>
            <person name="Cattoli G."/>
        </authorList>
    </citation>
    <scope>NUCLEOTIDE SEQUENCE [LARGE SCALE GENOMIC DNA]</scope>
    <source>
        <strain evidence="2 3">IMI 309357</strain>
    </source>
</reference>
<dbReference type="PROSITE" id="PS50007">
    <property type="entry name" value="PIPLC_X_DOMAIN"/>
    <property type="match status" value="1"/>
</dbReference>